<comment type="subcellular location">
    <subcellularLocation>
        <location evidence="1">Cytoplasm</location>
    </subcellularLocation>
</comment>
<dbReference type="SUPFAM" id="SSF75708">
    <property type="entry name" value="Chemotaxis phosphatase CheZ"/>
    <property type="match status" value="1"/>
</dbReference>
<dbReference type="InterPro" id="IPR050992">
    <property type="entry name" value="CheZ_family_phosphatases"/>
</dbReference>
<accession>A0A4R3HXE8</accession>
<sequence>MSSEMDDLEALFDAEAARFGQAAPAAPQSAAPAADAVENSLDRYYQAVSGLYHQERPAAAAASPAATDMAAAASSGQADGADGSLYERLGSVVRLLHDSLRELGYDKSLADASSQITESKDRLEHIAALTEQSAVKVLNTLEEAMPAQEALIKQGREMEERWAQLYAGKIGIEEFKVLAADSRAFAGNVATIGEQEKSRLLEIMMAQDFQDLTGQMIKKILGVTKSIEQELAQLLLDNAPASVKEKHSELISGPSAPGVALVQGDVDDLLADLGF</sequence>
<dbReference type="GO" id="GO:0050920">
    <property type="term" value="P:regulation of chemotaxis"/>
    <property type="evidence" value="ECO:0007669"/>
    <property type="project" value="InterPro"/>
</dbReference>
<dbReference type="PANTHER" id="PTHR43693:SF1">
    <property type="entry name" value="PROTEIN PHOSPHATASE CHEZ"/>
    <property type="match status" value="1"/>
</dbReference>
<evidence type="ECO:0000256" key="1">
    <source>
        <dbReference type="ARBA" id="ARBA00004496"/>
    </source>
</evidence>
<protein>
    <recommendedName>
        <fullName evidence="3">Protein phosphatase CheZ</fullName>
    </recommendedName>
    <alternativeName>
        <fullName evidence="9">Chemotaxis protein CheZ</fullName>
    </alternativeName>
</protein>
<evidence type="ECO:0000256" key="3">
    <source>
        <dbReference type="ARBA" id="ARBA00018484"/>
    </source>
</evidence>
<evidence type="ECO:0000256" key="5">
    <source>
        <dbReference type="ARBA" id="ARBA00022500"/>
    </source>
</evidence>
<keyword evidence="7" id="KW-0378">Hydrolase</keyword>
<keyword evidence="5" id="KW-0145">Chemotaxis</keyword>
<evidence type="ECO:0000256" key="9">
    <source>
        <dbReference type="ARBA" id="ARBA00029599"/>
    </source>
</evidence>
<dbReference type="EMBL" id="SLZQ01000005">
    <property type="protein sequence ID" value="TCS36951.1"/>
    <property type="molecule type" value="Genomic_DNA"/>
</dbReference>
<dbReference type="GO" id="GO:0097588">
    <property type="term" value="P:archaeal or bacterial-type flagellum-dependent cell motility"/>
    <property type="evidence" value="ECO:0007669"/>
    <property type="project" value="UniProtKB-KW"/>
</dbReference>
<keyword evidence="6" id="KW-0283">Flagellar rotation</keyword>
<evidence type="ECO:0000313" key="10">
    <source>
        <dbReference type="EMBL" id="TCS36951.1"/>
    </source>
</evidence>
<keyword evidence="11" id="KW-1185">Reference proteome</keyword>
<dbReference type="GO" id="GO:0009288">
    <property type="term" value="C:bacterial-type flagellum"/>
    <property type="evidence" value="ECO:0007669"/>
    <property type="project" value="InterPro"/>
</dbReference>
<evidence type="ECO:0000256" key="7">
    <source>
        <dbReference type="ARBA" id="ARBA00022801"/>
    </source>
</evidence>
<evidence type="ECO:0000313" key="11">
    <source>
        <dbReference type="Proteomes" id="UP000295382"/>
    </source>
</evidence>
<gene>
    <name evidence="10" type="ORF">EDC30_105173</name>
</gene>
<dbReference type="RefSeq" id="WP_132258669.1">
    <property type="nucleotide sequence ID" value="NZ_SLZQ01000005.1"/>
</dbReference>
<evidence type="ECO:0000256" key="4">
    <source>
        <dbReference type="ARBA" id="ARBA00022490"/>
    </source>
</evidence>
<reference evidence="10 11" key="1">
    <citation type="submission" date="2019-03" db="EMBL/GenBank/DDBJ databases">
        <title>Genomic Encyclopedia of Type Strains, Phase IV (KMG-IV): sequencing the most valuable type-strain genomes for metagenomic binning, comparative biology and taxonomic classification.</title>
        <authorList>
            <person name="Goeker M."/>
        </authorList>
    </citation>
    <scope>NUCLEOTIDE SEQUENCE [LARGE SCALE GENOMIC DNA]</scope>
    <source>
        <strain evidence="10 11">DSM 7445</strain>
    </source>
</reference>
<dbReference type="Proteomes" id="UP000295382">
    <property type="component" value="Unassembled WGS sequence"/>
</dbReference>
<evidence type="ECO:0000256" key="8">
    <source>
        <dbReference type="ARBA" id="ARBA00022912"/>
    </source>
</evidence>
<dbReference type="GO" id="GO:0004721">
    <property type="term" value="F:phosphoprotein phosphatase activity"/>
    <property type="evidence" value="ECO:0007669"/>
    <property type="project" value="UniProtKB-KW"/>
</dbReference>
<dbReference type="Gene3D" id="1.10.287.500">
    <property type="entry name" value="Helix hairpin bin"/>
    <property type="match status" value="1"/>
</dbReference>
<comment type="caution">
    <text evidence="10">The sequence shown here is derived from an EMBL/GenBank/DDBJ whole genome shotgun (WGS) entry which is preliminary data.</text>
</comment>
<name>A0A4R3HXE8_PAULE</name>
<dbReference type="AlphaFoldDB" id="A0A4R3HXE8"/>
<evidence type="ECO:0000256" key="6">
    <source>
        <dbReference type="ARBA" id="ARBA00022779"/>
    </source>
</evidence>
<dbReference type="PANTHER" id="PTHR43693">
    <property type="entry name" value="PROTEIN PHOSPHATASE CHEZ"/>
    <property type="match status" value="1"/>
</dbReference>
<keyword evidence="8" id="KW-0904">Protein phosphatase</keyword>
<keyword evidence="4" id="KW-0963">Cytoplasm</keyword>
<proteinExistence type="inferred from homology"/>
<dbReference type="GO" id="GO:0005737">
    <property type="term" value="C:cytoplasm"/>
    <property type="evidence" value="ECO:0007669"/>
    <property type="project" value="UniProtKB-SubCell"/>
</dbReference>
<dbReference type="Pfam" id="PF04344">
    <property type="entry name" value="CheZ"/>
    <property type="match status" value="1"/>
</dbReference>
<evidence type="ECO:0000256" key="2">
    <source>
        <dbReference type="ARBA" id="ARBA00005908"/>
    </source>
</evidence>
<dbReference type="OrthoDB" id="9773007at2"/>
<dbReference type="InterPro" id="IPR007439">
    <property type="entry name" value="Chemotax_Pase_CheZ"/>
</dbReference>
<comment type="similarity">
    <text evidence="2">Belongs to the CheZ family.</text>
</comment>
<organism evidence="10 11">
    <name type="scientific">Paucimonas lemoignei</name>
    <name type="common">Pseudomonas lemoignei</name>
    <dbReference type="NCBI Taxonomy" id="29443"/>
    <lineage>
        <taxon>Bacteria</taxon>
        <taxon>Pseudomonadati</taxon>
        <taxon>Pseudomonadota</taxon>
        <taxon>Betaproteobacteria</taxon>
        <taxon>Burkholderiales</taxon>
        <taxon>Burkholderiaceae</taxon>
        <taxon>Paucimonas</taxon>
    </lineage>
</organism>
<dbReference type="GO" id="GO:0006935">
    <property type="term" value="P:chemotaxis"/>
    <property type="evidence" value="ECO:0007669"/>
    <property type="project" value="UniProtKB-KW"/>
</dbReference>